<proteinExistence type="predicted"/>
<sequence length="138" mass="16193">MLTTQADGQKAITKAHHEHVVLRVELVDMGSTLMSTRVSELERQRDELHEESAEVSEQKLRDHLKSALKLSTEKERELVRKEWKQLKGARYSMFEQFPKAVADKRRKLVKSMKDDRDKGKRAWLVYDTLYVDGQPVRE</sequence>
<dbReference type="AlphaFoldDB" id="A0A9D4KLU6"/>
<keyword evidence="2" id="KW-1185">Reference proteome</keyword>
<organism evidence="1 2">
    <name type="scientific">Dreissena polymorpha</name>
    <name type="common">Zebra mussel</name>
    <name type="synonym">Mytilus polymorpha</name>
    <dbReference type="NCBI Taxonomy" id="45954"/>
    <lineage>
        <taxon>Eukaryota</taxon>
        <taxon>Metazoa</taxon>
        <taxon>Spiralia</taxon>
        <taxon>Lophotrochozoa</taxon>
        <taxon>Mollusca</taxon>
        <taxon>Bivalvia</taxon>
        <taxon>Autobranchia</taxon>
        <taxon>Heteroconchia</taxon>
        <taxon>Euheterodonta</taxon>
        <taxon>Imparidentia</taxon>
        <taxon>Neoheterodontei</taxon>
        <taxon>Myida</taxon>
        <taxon>Dreissenoidea</taxon>
        <taxon>Dreissenidae</taxon>
        <taxon>Dreissena</taxon>
    </lineage>
</organism>
<evidence type="ECO:0000313" key="2">
    <source>
        <dbReference type="Proteomes" id="UP000828390"/>
    </source>
</evidence>
<dbReference type="EMBL" id="JAIWYP010000004">
    <property type="protein sequence ID" value="KAH3842016.1"/>
    <property type="molecule type" value="Genomic_DNA"/>
</dbReference>
<name>A0A9D4KLU6_DREPO</name>
<dbReference type="Proteomes" id="UP000828390">
    <property type="component" value="Unassembled WGS sequence"/>
</dbReference>
<protein>
    <submittedName>
        <fullName evidence="1">Uncharacterized protein</fullName>
    </submittedName>
</protein>
<accession>A0A9D4KLU6</accession>
<reference evidence="1" key="2">
    <citation type="submission" date="2020-11" db="EMBL/GenBank/DDBJ databases">
        <authorList>
            <person name="McCartney M.A."/>
            <person name="Auch B."/>
            <person name="Kono T."/>
            <person name="Mallez S."/>
            <person name="Becker A."/>
            <person name="Gohl D.M."/>
            <person name="Silverstein K.A.T."/>
            <person name="Koren S."/>
            <person name="Bechman K.B."/>
            <person name="Herman A."/>
            <person name="Abrahante J.E."/>
            <person name="Garbe J."/>
        </authorList>
    </citation>
    <scope>NUCLEOTIDE SEQUENCE</scope>
    <source>
        <strain evidence="1">Duluth1</strain>
        <tissue evidence="1">Whole animal</tissue>
    </source>
</reference>
<reference evidence="1" key="1">
    <citation type="journal article" date="2019" name="bioRxiv">
        <title>The Genome of the Zebra Mussel, Dreissena polymorpha: A Resource for Invasive Species Research.</title>
        <authorList>
            <person name="McCartney M.A."/>
            <person name="Auch B."/>
            <person name="Kono T."/>
            <person name="Mallez S."/>
            <person name="Zhang Y."/>
            <person name="Obille A."/>
            <person name="Becker A."/>
            <person name="Abrahante J.E."/>
            <person name="Garbe J."/>
            <person name="Badalamenti J.P."/>
            <person name="Herman A."/>
            <person name="Mangelson H."/>
            <person name="Liachko I."/>
            <person name="Sullivan S."/>
            <person name="Sone E.D."/>
            <person name="Koren S."/>
            <person name="Silverstein K.A.T."/>
            <person name="Beckman K.B."/>
            <person name="Gohl D.M."/>
        </authorList>
    </citation>
    <scope>NUCLEOTIDE SEQUENCE</scope>
    <source>
        <strain evidence="1">Duluth1</strain>
        <tissue evidence="1">Whole animal</tissue>
    </source>
</reference>
<gene>
    <name evidence="1" type="ORF">DPMN_115504</name>
</gene>
<comment type="caution">
    <text evidence="1">The sequence shown here is derived from an EMBL/GenBank/DDBJ whole genome shotgun (WGS) entry which is preliminary data.</text>
</comment>
<evidence type="ECO:0000313" key="1">
    <source>
        <dbReference type="EMBL" id="KAH3842016.1"/>
    </source>
</evidence>